<dbReference type="PATRIC" id="fig|665952.3.peg.3563"/>
<dbReference type="EMBL" id="ACWF01000170">
    <property type="protein sequence ID" value="EHL72371.1"/>
    <property type="molecule type" value="Genomic_DNA"/>
</dbReference>
<evidence type="ECO:0000256" key="1">
    <source>
        <dbReference type="SAM" id="MobiDB-lite"/>
    </source>
</evidence>
<comment type="caution">
    <text evidence="2">The sequence shown here is derived from an EMBL/GenBank/DDBJ whole genome shotgun (WGS) entry which is preliminary data.</text>
</comment>
<protein>
    <recommendedName>
        <fullName evidence="4">ArsA HSP20-like domain-containing protein</fullName>
    </recommendedName>
</protein>
<evidence type="ECO:0008006" key="4">
    <source>
        <dbReference type="Google" id="ProtNLM"/>
    </source>
</evidence>
<reference evidence="2 3" key="1">
    <citation type="submission" date="2011-09" db="EMBL/GenBank/DDBJ databases">
        <title>The Genome Sequence of Bacillus smithii 7_3_47FAA.</title>
        <authorList>
            <consortium name="The Broad Institute Genome Sequencing Platform"/>
            <person name="Earl A."/>
            <person name="Ward D."/>
            <person name="Feldgarden M."/>
            <person name="Gevers D."/>
            <person name="Daigneault M."/>
            <person name="Strauss J."/>
            <person name="Allen-Vercoe E."/>
            <person name="Young S.K."/>
            <person name="Zeng Q."/>
            <person name="Gargeya S."/>
            <person name="Fitzgerald M."/>
            <person name="Haas B."/>
            <person name="Abouelleil A."/>
            <person name="Alvarado L."/>
            <person name="Arachchi H.M."/>
            <person name="Berlin A."/>
            <person name="Brown A."/>
            <person name="Chapman S.B."/>
            <person name="Chen Z."/>
            <person name="Dunbar C."/>
            <person name="Freedman E."/>
            <person name="Gearin G."/>
            <person name="Goldberg J."/>
            <person name="Griggs A."/>
            <person name="Gujja S."/>
            <person name="Heiman D."/>
            <person name="Howarth C."/>
            <person name="Larson L."/>
            <person name="Lui A."/>
            <person name="MacDonald P.J.P."/>
            <person name="Montmayeur A."/>
            <person name="Murphy C."/>
            <person name="Neiman D."/>
            <person name="Pearson M."/>
            <person name="Priest M."/>
            <person name="Roberts A."/>
            <person name="Saif S."/>
            <person name="Shea T."/>
            <person name="Shenoy N."/>
            <person name="Sisk P."/>
            <person name="Stolte C."/>
            <person name="Sykes S."/>
            <person name="Wortman J."/>
            <person name="Nusbaum C."/>
            <person name="Birren B."/>
        </authorList>
    </citation>
    <scope>NUCLEOTIDE SEQUENCE [LARGE SCALE GENOMIC DNA]</scope>
    <source>
        <strain evidence="2 3">7_3_47FAA</strain>
    </source>
</reference>
<dbReference type="Proteomes" id="UP000011747">
    <property type="component" value="Unassembled WGS sequence"/>
</dbReference>
<sequence length="164" mass="19571">MFPWNWFFTNENLSNDWMKQLNPADVEQFIQEMMKKTIPPNWHQTHPFSSQFEKQDPPSPEKETSPPSPPIPIEVFETFDYVFLRLRLKEEWLQHLKIHHTSQKAIIYNVPEMGERQEIVLPALVKRKGAKAEFQDGILEICFLRMEDWQISEIHLPNNKEESP</sequence>
<accession>G9QQQ2</accession>
<dbReference type="HOGENOM" id="CLU_136041_0_0_9"/>
<dbReference type="AlphaFoldDB" id="G9QQQ2"/>
<proteinExistence type="predicted"/>
<evidence type="ECO:0000313" key="2">
    <source>
        <dbReference type="EMBL" id="EHL72371.1"/>
    </source>
</evidence>
<feature type="compositionally biased region" description="Basic and acidic residues" evidence="1">
    <location>
        <begin position="53"/>
        <end position="64"/>
    </location>
</feature>
<evidence type="ECO:0000313" key="3">
    <source>
        <dbReference type="Proteomes" id="UP000011747"/>
    </source>
</evidence>
<feature type="region of interest" description="Disordered" evidence="1">
    <location>
        <begin position="45"/>
        <end position="71"/>
    </location>
</feature>
<organism evidence="2 3">
    <name type="scientific">Bacillus smithii 7_3_47FAA</name>
    <dbReference type="NCBI Taxonomy" id="665952"/>
    <lineage>
        <taxon>Bacteria</taxon>
        <taxon>Bacillati</taxon>
        <taxon>Bacillota</taxon>
        <taxon>Bacilli</taxon>
        <taxon>Bacillales</taxon>
        <taxon>Bacillaceae</taxon>
        <taxon>Bacillus</taxon>
    </lineage>
</organism>
<name>G9QQQ2_9BACI</name>
<keyword evidence="3" id="KW-1185">Reference proteome</keyword>
<gene>
    <name evidence="2" type="ORF">HMPREF1015_02325</name>
</gene>
<dbReference type="InterPro" id="IPR008978">
    <property type="entry name" value="HSP20-like_chaperone"/>
</dbReference>
<dbReference type="RefSeq" id="WP_004439817.1">
    <property type="nucleotide sequence ID" value="NZ_JH414765.1"/>
</dbReference>
<dbReference type="SUPFAM" id="SSF49764">
    <property type="entry name" value="HSP20-like chaperones"/>
    <property type="match status" value="1"/>
</dbReference>